<gene>
    <name evidence="4" type="ORF">CAter282_1781</name>
</gene>
<evidence type="ECO:0000313" key="5">
    <source>
        <dbReference type="Proteomes" id="UP000071778"/>
    </source>
</evidence>
<evidence type="ECO:0000259" key="3">
    <source>
        <dbReference type="Pfam" id="PF00817"/>
    </source>
</evidence>
<dbReference type="AlphaFoldDB" id="A0A127PPD5"/>
<dbReference type="CDD" id="cd03468">
    <property type="entry name" value="PolY_like"/>
    <property type="match status" value="1"/>
</dbReference>
<dbReference type="PANTHER" id="PTHR35369:SF2">
    <property type="entry name" value="BLR3025 PROTEIN"/>
    <property type="match status" value="1"/>
</dbReference>
<reference evidence="4 5" key="1">
    <citation type="submission" date="2015-11" db="EMBL/GenBank/DDBJ databases">
        <title>Exploring the genomic traits of fungus-feeding bacterial genus Collimonas.</title>
        <authorList>
            <person name="Song C."/>
            <person name="Schmidt R."/>
            <person name="de Jager V."/>
            <person name="Krzyzanowska D."/>
            <person name="Jongedijk E."/>
            <person name="Cankar K."/>
            <person name="Beekwilder J."/>
            <person name="van Veen A."/>
            <person name="de Boer W."/>
            <person name="van Veen J.A."/>
            <person name="Garbeva P."/>
        </authorList>
    </citation>
    <scope>NUCLEOTIDE SEQUENCE [LARGE SCALE GENOMIC DNA]</scope>
    <source>
        <strain evidence="4 5">Ter282</strain>
    </source>
</reference>
<feature type="region of interest" description="Disordered" evidence="2">
    <location>
        <begin position="367"/>
        <end position="387"/>
    </location>
</feature>
<dbReference type="EMBL" id="CP013235">
    <property type="protein sequence ID" value="AMP09557.1"/>
    <property type="molecule type" value="Genomic_DNA"/>
</dbReference>
<dbReference type="GO" id="GO:0006281">
    <property type="term" value="P:DNA repair"/>
    <property type="evidence" value="ECO:0007669"/>
    <property type="project" value="InterPro"/>
</dbReference>
<evidence type="ECO:0000256" key="1">
    <source>
        <dbReference type="ARBA" id="ARBA00022763"/>
    </source>
</evidence>
<keyword evidence="5" id="KW-1185">Reference proteome</keyword>
<evidence type="ECO:0000313" key="4">
    <source>
        <dbReference type="EMBL" id="AMP09557.1"/>
    </source>
</evidence>
<feature type="domain" description="UmuC" evidence="3">
    <location>
        <begin position="3"/>
        <end position="120"/>
    </location>
</feature>
<evidence type="ECO:0000256" key="2">
    <source>
        <dbReference type="SAM" id="MobiDB-lite"/>
    </source>
</evidence>
<organism evidence="4 5">
    <name type="scientific">Collimonas arenae</name>
    <dbReference type="NCBI Taxonomy" id="279058"/>
    <lineage>
        <taxon>Bacteria</taxon>
        <taxon>Pseudomonadati</taxon>
        <taxon>Pseudomonadota</taxon>
        <taxon>Betaproteobacteria</taxon>
        <taxon>Burkholderiales</taxon>
        <taxon>Oxalobacteraceae</taxon>
        <taxon>Collimonas</taxon>
    </lineage>
</organism>
<dbReference type="Proteomes" id="UP000071778">
    <property type="component" value="Chromosome"/>
</dbReference>
<dbReference type="InterPro" id="IPR001126">
    <property type="entry name" value="UmuC"/>
</dbReference>
<dbReference type="InterPro" id="IPR043502">
    <property type="entry name" value="DNA/RNA_pol_sf"/>
</dbReference>
<protein>
    <submittedName>
        <fullName evidence="4">ImpB/mucB/samB family protein</fullName>
    </submittedName>
</protein>
<dbReference type="Pfam" id="PF00817">
    <property type="entry name" value="IMS"/>
    <property type="match status" value="1"/>
</dbReference>
<dbReference type="SUPFAM" id="SSF56672">
    <property type="entry name" value="DNA/RNA polymerases"/>
    <property type="match status" value="1"/>
</dbReference>
<sequence>MLVVLQHDQVLLMTPSAAASGIRPGMRRGGVVALAPQAQLCERDLPREQSARDEIALTLLQYTPEVAHAEENTLLLDISASLSAFGGRLALCRRIRDSIQALGFTPQLSMAPTAQGAWLLAYNQPQRQLARQRRSLRLASLQRRLDALPFMTLPAARPYQEWLAGIGCQTLADLRKLPRAGLQRRSDKQVLETLDRAYGDVSEVFEWVQAPPAFSVWLELPDRIEHAQAVLFAARRLILQMIGWLVAQQLAVTRFELSLEHERGRQAIAPTPLVIALAEPAWHEEHLLRLLKERLGRLQLDAAVIALRLQASEVTPMLPPSAALFPEPGGTPGAYPRLLELLSARLGSENVLSPAAVADHRPELANAWRPAADNKRRQPPTENSPLQRPFWLLQTPLPLILRENRPFYSSPLRLLSGPERIECGWWDGAAAVRDYFVAEGAEAACYWIYRERSGDDVQWFLHGLFA</sequence>
<dbReference type="InterPro" id="IPR050356">
    <property type="entry name" value="SulA_CellDiv_inhibitor"/>
</dbReference>
<accession>A0A127PPD5</accession>
<keyword evidence="1" id="KW-0227">DNA damage</keyword>
<proteinExistence type="predicted"/>
<name>A0A127PPD5_9BURK</name>
<dbReference type="PATRIC" id="fig|279058.17.peg.1907"/>
<dbReference type="PANTHER" id="PTHR35369">
    <property type="entry name" value="BLR3025 PROTEIN-RELATED"/>
    <property type="match status" value="1"/>
</dbReference>